<protein>
    <submittedName>
        <fullName evidence="2">Uncharacterized protein</fullName>
    </submittedName>
</protein>
<evidence type="ECO:0000256" key="1">
    <source>
        <dbReference type="SAM" id="SignalP"/>
    </source>
</evidence>
<gene>
    <name evidence="2" type="ORF">P7K49_027232</name>
</gene>
<name>A0ABQ9U8W1_SAGOE</name>
<keyword evidence="1" id="KW-0732">Signal</keyword>
<dbReference type="Proteomes" id="UP001266305">
    <property type="component" value="Unassembled WGS sequence"/>
</dbReference>
<keyword evidence="3" id="KW-1185">Reference proteome</keyword>
<feature type="signal peptide" evidence="1">
    <location>
        <begin position="1"/>
        <end position="35"/>
    </location>
</feature>
<comment type="caution">
    <text evidence="2">The sequence shown here is derived from an EMBL/GenBank/DDBJ whole genome shotgun (WGS) entry which is preliminary data.</text>
</comment>
<organism evidence="2 3">
    <name type="scientific">Saguinus oedipus</name>
    <name type="common">Cotton-top tamarin</name>
    <name type="synonym">Oedipomidas oedipus</name>
    <dbReference type="NCBI Taxonomy" id="9490"/>
    <lineage>
        <taxon>Eukaryota</taxon>
        <taxon>Metazoa</taxon>
        <taxon>Chordata</taxon>
        <taxon>Craniata</taxon>
        <taxon>Vertebrata</taxon>
        <taxon>Euteleostomi</taxon>
        <taxon>Mammalia</taxon>
        <taxon>Eutheria</taxon>
        <taxon>Euarchontoglires</taxon>
        <taxon>Primates</taxon>
        <taxon>Haplorrhini</taxon>
        <taxon>Platyrrhini</taxon>
        <taxon>Cebidae</taxon>
        <taxon>Callitrichinae</taxon>
        <taxon>Saguinus</taxon>
    </lineage>
</organism>
<reference evidence="2 3" key="1">
    <citation type="submission" date="2023-05" db="EMBL/GenBank/DDBJ databases">
        <title>B98-5 Cell Line De Novo Hybrid Assembly: An Optical Mapping Approach.</title>
        <authorList>
            <person name="Kananen K."/>
            <person name="Auerbach J.A."/>
            <person name="Kautto E."/>
            <person name="Blachly J.S."/>
        </authorList>
    </citation>
    <scope>NUCLEOTIDE SEQUENCE [LARGE SCALE GENOMIC DNA]</scope>
    <source>
        <strain evidence="2">B95-8</strain>
        <tissue evidence="2">Cell line</tissue>
    </source>
</reference>
<evidence type="ECO:0000313" key="3">
    <source>
        <dbReference type="Proteomes" id="UP001266305"/>
    </source>
</evidence>
<feature type="chain" id="PRO_5045318137" evidence="1">
    <location>
        <begin position="36"/>
        <end position="150"/>
    </location>
</feature>
<evidence type="ECO:0000313" key="2">
    <source>
        <dbReference type="EMBL" id="KAK2093494.1"/>
    </source>
</evidence>
<sequence>MRSPMPLPTAPAQITFPRNLLVWLIVQVLFNQVDMPICPSKSQIAGLTGHPNNVIQVLLVVGADPNLGDDFSSIYKTAKEQGIHSLEGECGLSCFSESSPFVAFMQICSVVSALPATQSESLISVFLISVDSCSNPPKGLEELPFTVFWL</sequence>
<proteinExistence type="predicted"/>
<accession>A0ABQ9U8W1</accession>
<dbReference type="EMBL" id="JASSZA010000014">
    <property type="protein sequence ID" value="KAK2093494.1"/>
    <property type="molecule type" value="Genomic_DNA"/>
</dbReference>